<protein>
    <submittedName>
        <fullName evidence="1">Uncharacterized protein</fullName>
    </submittedName>
</protein>
<keyword evidence="2" id="KW-1185">Reference proteome</keyword>
<dbReference type="Proteomes" id="UP000070401">
    <property type="component" value="Unassembled WGS sequence"/>
</dbReference>
<evidence type="ECO:0000313" key="2">
    <source>
        <dbReference type="Proteomes" id="UP000070401"/>
    </source>
</evidence>
<gene>
    <name evidence="1" type="ORF">HMPREF3221_02480</name>
</gene>
<proteinExistence type="predicted"/>
<sequence length="81" mass="9762">MKLSKNLEEFKKKLEEKQKQEGLFTDDRWTNTYPGIVTGHHNTTYENEVNCIDEMMKSGLFDNEWYQKNLKIIKERYGIKD</sequence>
<comment type="caution">
    <text evidence="1">The sequence shown here is derived from an EMBL/GenBank/DDBJ whole genome shotgun (WGS) entry which is preliminary data.</text>
</comment>
<dbReference type="PATRIC" id="fig|851.8.peg.2514"/>
<reference evidence="2" key="1">
    <citation type="submission" date="2016-01" db="EMBL/GenBank/DDBJ databases">
        <authorList>
            <person name="Mitreva M."/>
            <person name="Pepin K.H."/>
            <person name="Mihindukulasuriya K.A."/>
            <person name="Fulton R."/>
            <person name="Fronick C."/>
            <person name="O'Laughlin M."/>
            <person name="Miner T."/>
            <person name="Herter B."/>
            <person name="Rosa B.A."/>
            <person name="Cordes M."/>
            <person name="Tomlinson C."/>
            <person name="Wollam A."/>
            <person name="Palsikar V.B."/>
            <person name="Mardis E.R."/>
            <person name="Wilson R.K."/>
        </authorList>
    </citation>
    <scope>NUCLEOTIDE SEQUENCE [LARGE SCALE GENOMIC DNA]</scope>
    <source>
        <strain evidence="2">MJR7757B</strain>
    </source>
</reference>
<organism evidence="1 2">
    <name type="scientific">Fusobacterium nucleatum</name>
    <dbReference type="NCBI Taxonomy" id="851"/>
    <lineage>
        <taxon>Bacteria</taxon>
        <taxon>Fusobacteriati</taxon>
        <taxon>Fusobacteriota</taxon>
        <taxon>Fusobacteriia</taxon>
        <taxon>Fusobacteriales</taxon>
        <taxon>Fusobacteriaceae</taxon>
        <taxon>Fusobacterium</taxon>
    </lineage>
</organism>
<accession>A0A133N9I3</accession>
<dbReference type="AlphaFoldDB" id="A0A133N9I3"/>
<name>A0A133N9I3_FUSNU</name>
<dbReference type="EMBL" id="LRPY01000294">
    <property type="protein sequence ID" value="KXA12959.1"/>
    <property type="molecule type" value="Genomic_DNA"/>
</dbReference>
<dbReference type="RefSeq" id="WP_060799027.1">
    <property type="nucleotide sequence ID" value="NZ_KQ956800.1"/>
</dbReference>
<evidence type="ECO:0000313" key="1">
    <source>
        <dbReference type="EMBL" id="KXA12959.1"/>
    </source>
</evidence>